<dbReference type="Proteomes" id="UP000663828">
    <property type="component" value="Unassembled WGS sequence"/>
</dbReference>
<keyword evidence="1" id="KW-0808">Transferase</keyword>
<dbReference type="OrthoDB" id="1862401at2759"/>
<dbReference type="GO" id="GO:0016747">
    <property type="term" value="F:acyltransferase activity, transferring groups other than amino-acyl groups"/>
    <property type="evidence" value="ECO:0007669"/>
    <property type="project" value="TreeGrafter"/>
</dbReference>
<dbReference type="AlphaFoldDB" id="A0A815Z0P5"/>
<gene>
    <name evidence="2" type="ORF">EDS130_LOCUS33519</name>
    <name evidence="3" type="ORF">XAT740_LOCUS44993</name>
</gene>
<evidence type="ECO:0000313" key="3">
    <source>
        <dbReference type="EMBL" id="CAF1576290.1"/>
    </source>
</evidence>
<dbReference type="Pfam" id="PF02458">
    <property type="entry name" value="Transferase"/>
    <property type="match status" value="1"/>
</dbReference>
<sequence>MATTLNIYPSVSTTCGGRIELAGLDLWRMARIDNVFVYPSVIQVDRFQKALADTLCQWPYVVGRSRIDLNERYFIEMCDKPIPVTVNKNYDLVKWPFNSNVIIDFYENPLSTYLDEVQVSKLFVNTEDEPLVRLKLTEIVQSNEWVLGISWAHELGDAASCLSFLNTISCLYQQKEPLIPVPLFERCLWKENEADPSFLPFMKHFRDAKTFDEMWKKFMVDQEAYDQVNLCFSGAQLKHLHDLAPQNYQLTIHDVLIAYIILTLNTSCYYNDDRHRVLRTNTSINYRGVSDRIAPKSLIANAVLMMLSENIEDPYSLLSIAKTIRQSIVKSRDETFLQRWLATADDAMRKMMHNDYLADLGFVPNEIIVNSNFRYDWANLVNFGYTDQCRFHTGWSGAFYLRIFRLNPILNGDAWLTRDRNGAEVVFRIEKHLKDKFMNAIKQDMEDNFARIKT</sequence>
<evidence type="ECO:0000313" key="2">
    <source>
        <dbReference type="EMBL" id="CAF1355469.1"/>
    </source>
</evidence>
<keyword evidence="4" id="KW-1185">Reference proteome</keyword>
<dbReference type="EMBL" id="CAJNOR010005791">
    <property type="protein sequence ID" value="CAF1576290.1"/>
    <property type="molecule type" value="Genomic_DNA"/>
</dbReference>
<accession>A0A815Z0P5</accession>
<reference evidence="3" key="1">
    <citation type="submission" date="2021-02" db="EMBL/GenBank/DDBJ databases">
        <authorList>
            <person name="Nowell W R."/>
        </authorList>
    </citation>
    <scope>NUCLEOTIDE SEQUENCE</scope>
</reference>
<organism evidence="3 4">
    <name type="scientific">Adineta ricciae</name>
    <name type="common">Rotifer</name>
    <dbReference type="NCBI Taxonomy" id="249248"/>
    <lineage>
        <taxon>Eukaryota</taxon>
        <taxon>Metazoa</taxon>
        <taxon>Spiralia</taxon>
        <taxon>Gnathifera</taxon>
        <taxon>Rotifera</taxon>
        <taxon>Eurotatoria</taxon>
        <taxon>Bdelloidea</taxon>
        <taxon>Adinetida</taxon>
        <taxon>Adinetidae</taxon>
        <taxon>Adineta</taxon>
    </lineage>
</organism>
<protein>
    <submittedName>
        <fullName evidence="3">Uncharacterized protein</fullName>
    </submittedName>
</protein>
<dbReference type="Gene3D" id="3.30.559.10">
    <property type="entry name" value="Chloramphenicol acetyltransferase-like domain"/>
    <property type="match status" value="2"/>
</dbReference>
<dbReference type="PANTHER" id="PTHR31642">
    <property type="entry name" value="TRICHOTHECENE 3-O-ACETYLTRANSFERASE"/>
    <property type="match status" value="1"/>
</dbReference>
<name>A0A815Z0P5_ADIRI</name>
<dbReference type="Proteomes" id="UP000663852">
    <property type="component" value="Unassembled WGS sequence"/>
</dbReference>
<evidence type="ECO:0000313" key="4">
    <source>
        <dbReference type="Proteomes" id="UP000663828"/>
    </source>
</evidence>
<dbReference type="InterPro" id="IPR050317">
    <property type="entry name" value="Plant_Fungal_Acyltransferase"/>
</dbReference>
<comment type="caution">
    <text evidence="3">The sequence shown here is derived from an EMBL/GenBank/DDBJ whole genome shotgun (WGS) entry which is preliminary data.</text>
</comment>
<proteinExistence type="predicted"/>
<evidence type="ECO:0000256" key="1">
    <source>
        <dbReference type="ARBA" id="ARBA00022679"/>
    </source>
</evidence>
<dbReference type="PANTHER" id="PTHR31642:SF310">
    <property type="entry name" value="FATTY ALCOHOL:CAFFEOYL-COA ACYLTRANSFERASE"/>
    <property type="match status" value="1"/>
</dbReference>
<dbReference type="EMBL" id="CAJNOJ010000268">
    <property type="protein sequence ID" value="CAF1355469.1"/>
    <property type="molecule type" value="Genomic_DNA"/>
</dbReference>
<dbReference type="InterPro" id="IPR023213">
    <property type="entry name" value="CAT-like_dom_sf"/>
</dbReference>